<accession>A0A0X8FLA0</accession>
<dbReference type="Pfam" id="PF00497">
    <property type="entry name" value="SBP_bac_3"/>
    <property type="match status" value="1"/>
</dbReference>
<dbReference type="AlphaFoldDB" id="A0A0X8FLA0"/>
<protein>
    <submittedName>
        <fullName evidence="10">Amino acid ABC transporter</fullName>
    </submittedName>
</protein>
<dbReference type="Proteomes" id="UP000062260">
    <property type="component" value="Chromosome"/>
</dbReference>
<dbReference type="Gene3D" id="1.10.3720.10">
    <property type="entry name" value="MetI-like"/>
    <property type="match status" value="1"/>
</dbReference>
<dbReference type="FunFam" id="1.10.3720.10:FF:000033">
    <property type="entry name" value="Polar amino acid ABC transporter permease"/>
    <property type="match status" value="1"/>
</dbReference>
<evidence type="ECO:0000256" key="6">
    <source>
        <dbReference type="ARBA" id="ARBA00022970"/>
    </source>
</evidence>
<evidence type="ECO:0000313" key="10">
    <source>
        <dbReference type="EMBL" id="AMB99406.1"/>
    </source>
</evidence>
<keyword evidence="11" id="KW-1185">Reference proteome</keyword>
<evidence type="ECO:0000256" key="4">
    <source>
        <dbReference type="ARBA" id="ARBA00022475"/>
    </source>
</evidence>
<reference evidence="10 11" key="1">
    <citation type="journal article" date="2016" name="Genome Announc.">
        <title>Complete Genome Sequences of Aerococcus christensenii CCUG 28831T, Aerococcus sanguinicola CCUG 43001T, Aerococcus urinae CCUG 36881T, Aerococcus urinaeequi CCUG 28094T, Aerococcus urinaehominis CCUG 42038 BT, and Aerococcus viridans CCUG 4311T.</title>
        <authorList>
            <person name="Carkaci D."/>
            <person name="Dargis R."/>
            <person name="Nielsen X.C."/>
            <person name="Skovgaard O."/>
            <person name="Fuursted K."/>
            <person name="Christensen J.J."/>
        </authorList>
    </citation>
    <scope>NUCLEOTIDE SEQUENCE [LARGE SCALE GENOMIC DNA]</scope>
    <source>
        <strain evidence="10 11">CCUG42038B</strain>
    </source>
</reference>
<dbReference type="InterPro" id="IPR001638">
    <property type="entry name" value="Solute-binding_3/MltF_N"/>
</dbReference>
<dbReference type="InterPro" id="IPR000515">
    <property type="entry name" value="MetI-like"/>
</dbReference>
<name>A0A0X8FLA0_9LACT</name>
<dbReference type="NCBIfam" id="TIGR01726">
    <property type="entry name" value="HEQRo_perm_3TM"/>
    <property type="match status" value="1"/>
</dbReference>
<dbReference type="SUPFAM" id="SSF161098">
    <property type="entry name" value="MetI-like"/>
    <property type="match status" value="1"/>
</dbReference>
<evidence type="ECO:0000313" key="11">
    <source>
        <dbReference type="Proteomes" id="UP000062260"/>
    </source>
</evidence>
<comment type="similarity">
    <text evidence="2">Belongs to the binding-protein-dependent transport system permease family. HisMQ subfamily.</text>
</comment>
<dbReference type="PANTHER" id="PTHR30614:SF20">
    <property type="entry name" value="GLUTAMINE TRANSPORT SYSTEM PERMEASE PROTEIN GLNP"/>
    <property type="match status" value="1"/>
</dbReference>
<dbReference type="InterPro" id="IPR043429">
    <property type="entry name" value="ArtM/GltK/GlnP/TcyL/YhdX-like"/>
</dbReference>
<keyword evidence="8 9" id="KW-0472">Membrane</keyword>
<dbReference type="EMBL" id="CP014163">
    <property type="protein sequence ID" value="AMB99406.1"/>
    <property type="molecule type" value="Genomic_DNA"/>
</dbReference>
<evidence type="ECO:0000256" key="9">
    <source>
        <dbReference type="RuleBase" id="RU363032"/>
    </source>
</evidence>
<sequence length="492" mass="53339">MVKLKKIIIWLALVATVVQGVFLASRPVQAQENNLLAEIKDRGSLRYGTAPGYAPYEFTVLENGENKVVGLDIFLGQAIADELGVQLEIVPMEFDSLIPALESGSIDMIGSGLSATEERKKSGDFSIPYVKEPQAIVIRKGEEEQISDYQAFNQKHLKMGVMVGTLQENLVKTYMPEAEMVVLRSWADLISSLQAGNIDGVLMDTSVSGAYVAEHDNLAAVASGIEDEDTLVGVSLMTKKDQSDLVAVMDQVIGDSLASGQIDQWLEDAYQLIRDNQENTWLAYAPYFWDGLKMTLLVSAVSVLAGSILGVGLALARLSQLKILQGLASAYVAFIRGTPLMVQVLFAFLGLGGLFGWSPLVAGLIAISLNAGAYICEIIRGGINGVDAGQAESARSLGLGYWPTMKKVVFPQSLRAIWPALANEFITLIKESSLVSTIGIAELTFQTRAVTSLTYQGIIPLLIAMVIYFILTFTLGRLVALLEKRDQSKYRA</sequence>
<dbReference type="GO" id="GO:0043190">
    <property type="term" value="C:ATP-binding cassette (ABC) transporter complex"/>
    <property type="evidence" value="ECO:0007669"/>
    <property type="project" value="InterPro"/>
</dbReference>
<dbReference type="InterPro" id="IPR035906">
    <property type="entry name" value="MetI-like_sf"/>
</dbReference>
<dbReference type="STRING" id="128944.AWM75_05090"/>
<dbReference type="RefSeq" id="WP_067979079.1">
    <property type="nucleotide sequence ID" value="NZ_CP014163.1"/>
</dbReference>
<dbReference type="Pfam" id="PF00528">
    <property type="entry name" value="BPD_transp_1"/>
    <property type="match status" value="1"/>
</dbReference>
<dbReference type="KEGG" id="auh:AWM75_05090"/>
<feature type="transmembrane region" description="Helical" evidence="9">
    <location>
        <begin position="458"/>
        <end position="482"/>
    </location>
</feature>
<dbReference type="PANTHER" id="PTHR30614">
    <property type="entry name" value="MEMBRANE COMPONENT OF AMINO ACID ABC TRANSPORTER"/>
    <property type="match status" value="1"/>
</dbReference>
<evidence type="ECO:0000256" key="2">
    <source>
        <dbReference type="ARBA" id="ARBA00010072"/>
    </source>
</evidence>
<keyword evidence="7 9" id="KW-1133">Transmembrane helix</keyword>
<feature type="transmembrane region" description="Helical" evidence="9">
    <location>
        <begin position="296"/>
        <end position="316"/>
    </location>
</feature>
<dbReference type="GO" id="GO:0022857">
    <property type="term" value="F:transmembrane transporter activity"/>
    <property type="evidence" value="ECO:0007669"/>
    <property type="project" value="InterPro"/>
</dbReference>
<dbReference type="InterPro" id="IPR010065">
    <property type="entry name" value="AA_ABC_transptr_permease_3TM"/>
</dbReference>
<gene>
    <name evidence="10" type="ORF">AWM75_05090</name>
</gene>
<evidence type="ECO:0000256" key="7">
    <source>
        <dbReference type="ARBA" id="ARBA00022989"/>
    </source>
</evidence>
<keyword evidence="5 9" id="KW-0812">Transmembrane</keyword>
<evidence type="ECO:0000256" key="5">
    <source>
        <dbReference type="ARBA" id="ARBA00022692"/>
    </source>
</evidence>
<dbReference type="SUPFAM" id="SSF53850">
    <property type="entry name" value="Periplasmic binding protein-like II"/>
    <property type="match status" value="1"/>
</dbReference>
<organism evidence="10 11">
    <name type="scientific">Aerococcus urinaehominis</name>
    <dbReference type="NCBI Taxonomy" id="128944"/>
    <lineage>
        <taxon>Bacteria</taxon>
        <taxon>Bacillati</taxon>
        <taxon>Bacillota</taxon>
        <taxon>Bacilli</taxon>
        <taxon>Lactobacillales</taxon>
        <taxon>Aerococcaceae</taxon>
        <taxon>Aerococcus</taxon>
    </lineage>
</organism>
<dbReference type="SMART" id="SM00062">
    <property type="entry name" value="PBPb"/>
    <property type="match status" value="1"/>
</dbReference>
<dbReference type="CDD" id="cd06261">
    <property type="entry name" value="TM_PBP2"/>
    <property type="match status" value="1"/>
</dbReference>
<keyword evidence="6" id="KW-0029">Amino-acid transport</keyword>
<reference evidence="11" key="2">
    <citation type="submission" date="2016-01" db="EMBL/GenBank/DDBJ databases">
        <title>Six Aerococcus type strain genome sequencing and assembly using PacBio and Illumina Hiseq.</title>
        <authorList>
            <person name="Carkaci D."/>
            <person name="Dargis R."/>
            <person name="Nielsen X.C."/>
            <person name="Skovgaard O."/>
            <person name="Fuursted K."/>
            <person name="Christensen J.J."/>
        </authorList>
    </citation>
    <scope>NUCLEOTIDE SEQUENCE [LARGE SCALE GENOMIC DNA]</scope>
    <source>
        <strain evidence="11">CCUG42038B</strain>
    </source>
</reference>
<dbReference type="Gene3D" id="3.40.190.10">
    <property type="entry name" value="Periplasmic binding protein-like II"/>
    <property type="match status" value="2"/>
</dbReference>
<comment type="subcellular location">
    <subcellularLocation>
        <location evidence="1 9">Cell membrane</location>
        <topology evidence="1 9">Multi-pass membrane protein</topology>
    </subcellularLocation>
</comment>
<evidence type="ECO:0000256" key="3">
    <source>
        <dbReference type="ARBA" id="ARBA00022448"/>
    </source>
</evidence>
<keyword evidence="4" id="KW-1003">Cell membrane</keyword>
<dbReference type="GO" id="GO:0006865">
    <property type="term" value="P:amino acid transport"/>
    <property type="evidence" value="ECO:0007669"/>
    <property type="project" value="UniProtKB-KW"/>
</dbReference>
<dbReference type="PROSITE" id="PS50928">
    <property type="entry name" value="ABC_TM1"/>
    <property type="match status" value="1"/>
</dbReference>
<evidence type="ECO:0000256" key="1">
    <source>
        <dbReference type="ARBA" id="ARBA00004651"/>
    </source>
</evidence>
<keyword evidence="3 9" id="KW-0813">Transport</keyword>
<evidence type="ECO:0000256" key="8">
    <source>
        <dbReference type="ARBA" id="ARBA00023136"/>
    </source>
</evidence>
<proteinExistence type="inferred from homology"/>
<dbReference type="OrthoDB" id="9811552at2"/>